<dbReference type="EMBL" id="CP022530">
    <property type="protein sequence ID" value="ASP37437.1"/>
    <property type="molecule type" value="Genomic_DNA"/>
</dbReference>
<feature type="chain" id="PRO_5013143926" description="DUF560 domain-containing protein" evidence="1">
    <location>
        <begin position="20"/>
        <end position="300"/>
    </location>
</feature>
<gene>
    <name evidence="2" type="ORF">CHH28_01525</name>
</gene>
<accession>A0A222FEB4</accession>
<keyword evidence="1" id="KW-0732">Signal</keyword>
<dbReference type="Proteomes" id="UP000202440">
    <property type="component" value="Chromosome"/>
</dbReference>
<name>A0A222FEB4_9GAMM</name>
<reference evidence="2 3" key="1">
    <citation type="submission" date="2017-07" db="EMBL/GenBank/DDBJ databases">
        <title>Annotated genome sequence of Bacterioplanes sanyensis isolated from Red Sea.</title>
        <authorList>
            <person name="Rehman Z.U."/>
        </authorList>
    </citation>
    <scope>NUCLEOTIDE SEQUENCE [LARGE SCALE GENOMIC DNA]</scope>
    <source>
        <strain evidence="2 3">NV9</strain>
    </source>
</reference>
<protein>
    <recommendedName>
        <fullName evidence="4">DUF560 domain-containing protein</fullName>
    </recommendedName>
</protein>
<evidence type="ECO:0000313" key="2">
    <source>
        <dbReference type="EMBL" id="ASP37437.1"/>
    </source>
</evidence>
<sequence>MNRYLIAIPFILLSWHSLAQPFEVEMDISRGFNDNVFLESDEILSAADSDNYESEDVQTQAGIFLAYEFVDAEYTDASVIVDYFQEWFDNNELETSIHSYSLPVAFYLGDYRLKTTLSHSQYQLSGDDVLAYRGGKLELTRRLGDHRFGGQWSLTEKTPKDARYDGYDGQSSDIGGYFLWRGLQQSARLAVHGFDNRYQDEYLATRGYYVKASYKHGYRHHRWTLSGRYKKTHYNPDPLYTDTRSDRLFFLSYQHSVDLFDHTDLYFRCEYSVNRSTIAEQDDDFNYQQWINSVGVRIAL</sequence>
<dbReference type="RefSeq" id="WP_094058655.1">
    <property type="nucleotide sequence ID" value="NZ_CP022530.1"/>
</dbReference>
<evidence type="ECO:0008006" key="4">
    <source>
        <dbReference type="Google" id="ProtNLM"/>
    </source>
</evidence>
<evidence type="ECO:0000256" key="1">
    <source>
        <dbReference type="SAM" id="SignalP"/>
    </source>
</evidence>
<evidence type="ECO:0000313" key="3">
    <source>
        <dbReference type="Proteomes" id="UP000202440"/>
    </source>
</evidence>
<proteinExistence type="predicted"/>
<organism evidence="2 3">
    <name type="scientific">Bacterioplanes sanyensis</name>
    <dbReference type="NCBI Taxonomy" id="1249553"/>
    <lineage>
        <taxon>Bacteria</taxon>
        <taxon>Pseudomonadati</taxon>
        <taxon>Pseudomonadota</taxon>
        <taxon>Gammaproteobacteria</taxon>
        <taxon>Oceanospirillales</taxon>
        <taxon>Oceanospirillaceae</taxon>
        <taxon>Bacterioplanes</taxon>
    </lineage>
</organism>
<keyword evidence="3" id="KW-1185">Reference proteome</keyword>
<feature type="signal peptide" evidence="1">
    <location>
        <begin position="1"/>
        <end position="19"/>
    </location>
</feature>
<dbReference type="AlphaFoldDB" id="A0A222FEB4"/>
<dbReference type="KEGG" id="bsan:CHH28_01525"/>